<dbReference type="AlphaFoldDB" id="A0A849A681"/>
<dbReference type="RefSeq" id="WP_171198584.1">
    <property type="nucleotide sequence ID" value="NZ_JABEND010000002.1"/>
</dbReference>
<evidence type="ECO:0000313" key="2">
    <source>
        <dbReference type="Proteomes" id="UP000562984"/>
    </source>
</evidence>
<name>A0A849A681_9ACTN</name>
<accession>A0A849A681</accession>
<organism evidence="1 2">
    <name type="scientific">Nakamurella aerolata</name>
    <dbReference type="NCBI Taxonomy" id="1656892"/>
    <lineage>
        <taxon>Bacteria</taxon>
        <taxon>Bacillati</taxon>
        <taxon>Actinomycetota</taxon>
        <taxon>Actinomycetes</taxon>
        <taxon>Nakamurellales</taxon>
        <taxon>Nakamurellaceae</taxon>
        <taxon>Nakamurella</taxon>
    </lineage>
</organism>
<gene>
    <name evidence="1" type="ORF">HKD39_04155</name>
</gene>
<protein>
    <submittedName>
        <fullName evidence="1">Uncharacterized protein</fullName>
    </submittedName>
</protein>
<dbReference type="EMBL" id="JABEND010000002">
    <property type="protein sequence ID" value="NNG34923.1"/>
    <property type="molecule type" value="Genomic_DNA"/>
</dbReference>
<dbReference type="Proteomes" id="UP000562984">
    <property type="component" value="Unassembled WGS sequence"/>
</dbReference>
<keyword evidence="2" id="KW-1185">Reference proteome</keyword>
<reference evidence="1 2" key="1">
    <citation type="submission" date="2020-05" db="EMBL/GenBank/DDBJ databases">
        <title>Nakamurella sp. DB0629 isolated from air conditioner.</title>
        <authorList>
            <person name="Kim D.H."/>
            <person name="Kim D.-U."/>
        </authorList>
    </citation>
    <scope>NUCLEOTIDE SEQUENCE [LARGE SCALE GENOMIC DNA]</scope>
    <source>
        <strain evidence="1 2">DB0629</strain>
    </source>
</reference>
<evidence type="ECO:0000313" key="1">
    <source>
        <dbReference type="EMBL" id="NNG34923.1"/>
    </source>
</evidence>
<proteinExistence type="predicted"/>
<comment type="caution">
    <text evidence="1">The sequence shown here is derived from an EMBL/GenBank/DDBJ whole genome shotgun (WGS) entry which is preliminary data.</text>
</comment>
<sequence>MSNPEEPRPEDDITIGPPLRCVEASIPVVGDIMAQIGRFLGLLRWAIEYAMPPKEAWFPNTIAAVACFSRAYQGLQASTWLALHGFYTEARIAIRSVYESAGLARMLAHDTELAEKWLHRGDWVPDRNSRSYADAMTGGEGETYREYYKRASTIAHPAAISTLPFVLTAAGEPNLTWGPAFDESSCLSVLKEIAIEAAFVCFAFRIAAVDEAAIDPAWLRDLADLSREVTGERLEHLDRDWDAMTSAYEEFRAHVQHDDALDATLEEHPNSMRNVRDRIRRDIPDD</sequence>